<dbReference type="InterPro" id="IPR001806">
    <property type="entry name" value="Small_GTPase"/>
</dbReference>
<dbReference type="EMBL" id="GIBP01008983">
    <property type="protein sequence ID" value="NDV37952.1"/>
    <property type="molecule type" value="Transcribed_RNA"/>
</dbReference>
<evidence type="ECO:0000256" key="2">
    <source>
        <dbReference type="ARBA" id="ARBA00023134"/>
    </source>
</evidence>
<evidence type="ECO:0000256" key="1">
    <source>
        <dbReference type="ARBA" id="ARBA00022741"/>
    </source>
</evidence>
<dbReference type="PRINTS" id="PR00449">
    <property type="entry name" value="RASTRNSFRMNG"/>
</dbReference>
<reference evidence="3" key="1">
    <citation type="journal article" date="2020" name="J. Eukaryot. Microbiol.">
        <title>De novo Sequencing, Assembly and Annotation of the Transcriptome for the Free-Living Testate Amoeba Arcella intermedia.</title>
        <authorList>
            <person name="Ribeiro G.M."/>
            <person name="Porfirio-Sousa A.L."/>
            <person name="Maurer-Alcala X.X."/>
            <person name="Katz L.A."/>
            <person name="Lahr D.J.G."/>
        </authorList>
    </citation>
    <scope>NUCLEOTIDE SEQUENCE</scope>
</reference>
<dbReference type="Gene3D" id="3.40.50.300">
    <property type="entry name" value="P-loop containing nucleotide triphosphate hydrolases"/>
    <property type="match status" value="1"/>
</dbReference>
<dbReference type="InterPro" id="IPR020849">
    <property type="entry name" value="Small_GTPase_Ras-type"/>
</dbReference>
<dbReference type="PROSITE" id="PS51419">
    <property type="entry name" value="RAB"/>
    <property type="match status" value="1"/>
</dbReference>
<proteinExistence type="predicted"/>
<evidence type="ECO:0000313" key="3">
    <source>
        <dbReference type="EMBL" id="NDV37952.1"/>
    </source>
</evidence>
<dbReference type="SUPFAM" id="SSF52540">
    <property type="entry name" value="P-loop containing nucleoside triphosphate hydrolases"/>
    <property type="match status" value="1"/>
</dbReference>
<dbReference type="Pfam" id="PF00071">
    <property type="entry name" value="Ras"/>
    <property type="match status" value="1"/>
</dbReference>
<dbReference type="PANTHER" id="PTHR24070">
    <property type="entry name" value="RAS, DI-RAS, AND RHEB FAMILY MEMBERS OF SMALL GTPASE SUPERFAMILY"/>
    <property type="match status" value="1"/>
</dbReference>
<dbReference type="GO" id="GO:0016020">
    <property type="term" value="C:membrane"/>
    <property type="evidence" value="ECO:0007669"/>
    <property type="project" value="InterPro"/>
</dbReference>
<dbReference type="InterPro" id="IPR027417">
    <property type="entry name" value="P-loop_NTPase"/>
</dbReference>
<protein>
    <submittedName>
        <fullName evidence="3">Uncharacterized protein</fullName>
    </submittedName>
</protein>
<dbReference type="GO" id="GO:0007165">
    <property type="term" value="P:signal transduction"/>
    <property type="evidence" value="ECO:0007669"/>
    <property type="project" value="InterPro"/>
</dbReference>
<keyword evidence="2" id="KW-0342">GTP-binding</keyword>
<dbReference type="PROSITE" id="PS51421">
    <property type="entry name" value="RAS"/>
    <property type="match status" value="1"/>
</dbReference>
<dbReference type="AlphaFoldDB" id="A0A6B2LLH8"/>
<keyword evidence="1" id="KW-0547">Nucleotide-binding</keyword>
<organism evidence="3">
    <name type="scientific">Arcella intermedia</name>
    <dbReference type="NCBI Taxonomy" id="1963864"/>
    <lineage>
        <taxon>Eukaryota</taxon>
        <taxon>Amoebozoa</taxon>
        <taxon>Tubulinea</taxon>
        <taxon>Elardia</taxon>
        <taxon>Arcellinida</taxon>
        <taxon>Sphaerothecina</taxon>
        <taxon>Arcellidae</taxon>
        <taxon>Arcella</taxon>
    </lineage>
</organism>
<name>A0A6B2LLH8_9EUKA</name>
<dbReference type="GO" id="GO:0003924">
    <property type="term" value="F:GTPase activity"/>
    <property type="evidence" value="ECO:0007669"/>
    <property type="project" value="InterPro"/>
</dbReference>
<dbReference type="SMART" id="SM00173">
    <property type="entry name" value="RAS"/>
    <property type="match status" value="1"/>
</dbReference>
<sequence>MDIAEKEEEDMGDLIKCSEGFLILYAVDWRHSLEEAHRFREEVLRIKEVNKFPMVLIGNKCDLELKRECTKEDGEALASCWAVPFFEVSALSRANVKEAFIALLREIKKWGGLKGKSHKRGGGCILL</sequence>
<dbReference type="GO" id="GO:0005525">
    <property type="term" value="F:GTP binding"/>
    <property type="evidence" value="ECO:0007669"/>
    <property type="project" value="UniProtKB-KW"/>
</dbReference>
<dbReference type="SMART" id="SM00175">
    <property type="entry name" value="RAB"/>
    <property type="match status" value="1"/>
</dbReference>
<accession>A0A6B2LLH8</accession>